<sequence>MSHDRPRYAVGTLVGLAGLLLFAEPLVGPVALGPVAVSVGVLAVGLSLGGVLFLSRGRWFVGVAHAVPGVGFAVVFGATALGSEAGLLFGIAVVLGACLALADGLRRQR</sequence>
<dbReference type="AlphaFoldDB" id="A0ABD6DLY1"/>
<gene>
    <name evidence="2" type="ORF">ACFSBL_16680</name>
</gene>
<protein>
    <recommendedName>
        <fullName evidence="4">SPW repeat-containing protein</fullName>
    </recommendedName>
</protein>
<accession>A0ABD6DLY1</accession>
<dbReference type="EMBL" id="JBHUDO010000003">
    <property type="protein sequence ID" value="MFD1647325.1"/>
    <property type="molecule type" value="Genomic_DNA"/>
</dbReference>
<keyword evidence="3" id="KW-1185">Reference proteome</keyword>
<comment type="caution">
    <text evidence="2">The sequence shown here is derived from an EMBL/GenBank/DDBJ whole genome shotgun (WGS) entry which is preliminary data.</text>
</comment>
<feature type="transmembrane region" description="Helical" evidence="1">
    <location>
        <begin position="33"/>
        <end position="54"/>
    </location>
</feature>
<evidence type="ECO:0000256" key="1">
    <source>
        <dbReference type="SAM" id="Phobius"/>
    </source>
</evidence>
<proteinExistence type="predicted"/>
<evidence type="ECO:0008006" key="4">
    <source>
        <dbReference type="Google" id="ProtNLM"/>
    </source>
</evidence>
<feature type="transmembrane region" description="Helical" evidence="1">
    <location>
        <begin position="59"/>
        <end position="81"/>
    </location>
</feature>
<keyword evidence="1" id="KW-0472">Membrane</keyword>
<organism evidence="2 3">
    <name type="scientific">Haloarchaeobius litoreus</name>
    <dbReference type="NCBI Taxonomy" id="755306"/>
    <lineage>
        <taxon>Archaea</taxon>
        <taxon>Methanobacteriati</taxon>
        <taxon>Methanobacteriota</taxon>
        <taxon>Stenosarchaea group</taxon>
        <taxon>Halobacteria</taxon>
        <taxon>Halobacteriales</taxon>
        <taxon>Halorubellaceae</taxon>
        <taxon>Haloarchaeobius</taxon>
    </lineage>
</organism>
<reference evidence="2 3" key="1">
    <citation type="journal article" date="2019" name="Int. J. Syst. Evol. Microbiol.">
        <title>The Global Catalogue of Microorganisms (GCM) 10K type strain sequencing project: providing services to taxonomists for standard genome sequencing and annotation.</title>
        <authorList>
            <consortium name="The Broad Institute Genomics Platform"/>
            <consortium name="The Broad Institute Genome Sequencing Center for Infectious Disease"/>
            <person name="Wu L."/>
            <person name="Ma J."/>
        </authorList>
    </citation>
    <scope>NUCLEOTIDE SEQUENCE [LARGE SCALE GENOMIC DNA]</scope>
    <source>
        <strain evidence="2 3">CGMCC 1.10390</strain>
    </source>
</reference>
<feature type="transmembrane region" description="Helical" evidence="1">
    <location>
        <begin position="87"/>
        <end position="105"/>
    </location>
</feature>
<keyword evidence="1" id="KW-0812">Transmembrane</keyword>
<name>A0ABD6DLY1_9EURY</name>
<dbReference type="Proteomes" id="UP001597034">
    <property type="component" value="Unassembled WGS sequence"/>
</dbReference>
<dbReference type="RefSeq" id="WP_256400616.1">
    <property type="nucleotide sequence ID" value="NZ_JANHJR010000003.1"/>
</dbReference>
<evidence type="ECO:0000313" key="3">
    <source>
        <dbReference type="Proteomes" id="UP001597034"/>
    </source>
</evidence>
<evidence type="ECO:0000313" key="2">
    <source>
        <dbReference type="EMBL" id="MFD1647325.1"/>
    </source>
</evidence>
<keyword evidence="1" id="KW-1133">Transmembrane helix</keyword>